<accession>A0A915JKM0</accession>
<dbReference type="Proteomes" id="UP000887565">
    <property type="component" value="Unplaced"/>
</dbReference>
<name>A0A915JKM0_ROMCU</name>
<proteinExistence type="predicted"/>
<dbReference type="AlphaFoldDB" id="A0A915JKM0"/>
<reference evidence="2" key="1">
    <citation type="submission" date="2022-11" db="UniProtKB">
        <authorList>
            <consortium name="WormBaseParasite"/>
        </authorList>
    </citation>
    <scope>IDENTIFICATION</scope>
</reference>
<organism evidence="1 2">
    <name type="scientific">Romanomermis culicivorax</name>
    <name type="common">Nematode worm</name>
    <dbReference type="NCBI Taxonomy" id="13658"/>
    <lineage>
        <taxon>Eukaryota</taxon>
        <taxon>Metazoa</taxon>
        <taxon>Ecdysozoa</taxon>
        <taxon>Nematoda</taxon>
        <taxon>Enoplea</taxon>
        <taxon>Dorylaimia</taxon>
        <taxon>Mermithida</taxon>
        <taxon>Mermithoidea</taxon>
        <taxon>Mermithidae</taxon>
        <taxon>Romanomermis</taxon>
    </lineage>
</organism>
<dbReference type="WBParaSite" id="nRc.2.0.1.t26715-RA">
    <property type="protein sequence ID" value="nRc.2.0.1.t26715-RA"/>
    <property type="gene ID" value="nRc.2.0.1.g26715"/>
</dbReference>
<sequence>MKLAKVKIRCYHCQNQPGN</sequence>
<evidence type="ECO:0000313" key="1">
    <source>
        <dbReference type="Proteomes" id="UP000887565"/>
    </source>
</evidence>
<protein>
    <submittedName>
        <fullName evidence="2">Uncharacterized protein</fullName>
    </submittedName>
</protein>
<evidence type="ECO:0000313" key="2">
    <source>
        <dbReference type="WBParaSite" id="nRc.2.0.1.t26715-RA"/>
    </source>
</evidence>
<keyword evidence="1" id="KW-1185">Reference proteome</keyword>